<feature type="region of interest" description="Disordered" evidence="1">
    <location>
        <begin position="166"/>
        <end position="185"/>
    </location>
</feature>
<feature type="region of interest" description="Disordered" evidence="1">
    <location>
        <begin position="1"/>
        <end position="28"/>
    </location>
</feature>
<evidence type="ECO:0008006" key="5">
    <source>
        <dbReference type="Google" id="ProtNLM"/>
    </source>
</evidence>
<keyword evidence="2" id="KW-0812">Transmembrane</keyword>
<name>A0AA37UPK9_9MICO</name>
<keyword evidence="2" id="KW-1133">Transmembrane helix</keyword>
<dbReference type="AlphaFoldDB" id="A0AA37UPK9"/>
<accession>A0AA37UPK9</accession>
<dbReference type="InterPro" id="IPR002758">
    <property type="entry name" value="Cation_antiport_E"/>
</dbReference>
<dbReference type="GO" id="GO:0008324">
    <property type="term" value="F:monoatomic cation transmembrane transporter activity"/>
    <property type="evidence" value="ECO:0007669"/>
    <property type="project" value="InterPro"/>
</dbReference>
<keyword evidence="4" id="KW-1185">Reference proteome</keyword>
<feature type="transmembrane region" description="Helical" evidence="2">
    <location>
        <begin position="58"/>
        <end position="77"/>
    </location>
</feature>
<keyword evidence="2" id="KW-0472">Membrane</keyword>
<organism evidence="3 4">
    <name type="scientific">Litorihabitans aurantiacus</name>
    <dbReference type="NCBI Taxonomy" id="1930061"/>
    <lineage>
        <taxon>Bacteria</taxon>
        <taxon>Bacillati</taxon>
        <taxon>Actinomycetota</taxon>
        <taxon>Actinomycetes</taxon>
        <taxon>Micrococcales</taxon>
        <taxon>Beutenbergiaceae</taxon>
        <taxon>Litorihabitans</taxon>
    </lineage>
</organism>
<gene>
    <name evidence="3" type="ORF">GCM10025875_13160</name>
</gene>
<reference evidence="3" key="1">
    <citation type="journal article" date="2014" name="Int. J. Syst. Evol. Microbiol.">
        <title>Complete genome sequence of Corynebacterium casei LMG S-19264T (=DSM 44701T), isolated from a smear-ripened cheese.</title>
        <authorList>
            <consortium name="US DOE Joint Genome Institute (JGI-PGF)"/>
            <person name="Walter F."/>
            <person name="Albersmeier A."/>
            <person name="Kalinowski J."/>
            <person name="Ruckert C."/>
        </authorList>
    </citation>
    <scope>NUCLEOTIDE SEQUENCE</scope>
    <source>
        <strain evidence="3">NBRC 112290</strain>
    </source>
</reference>
<reference evidence="3" key="2">
    <citation type="submission" date="2023-02" db="EMBL/GenBank/DDBJ databases">
        <authorList>
            <person name="Sun Q."/>
            <person name="Mori K."/>
        </authorList>
    </citation>
    <scope>NUCLEOTIDE SEQUENCE</scope>
    <source>
        <strain evidence="3">NBRC 112290</strain>
    </source>
</reference>
<protein>
    <recommendedName>
        <fullName evidence="5">Multicomponent Na+:H+ antiporter subunit E</fullName>
    </recommendedName>
</protein>
<sequence length="225" mass="22894">MTERERDVAGGRDDRAGVGRGGRRDGRRAGAGAWARSIVLRALLIALVWVAVTEADASALVYAAPAIAVGVGVSLVVTGGPARGRRGGDAVRGTARRAAALASLTGWILARSVAGGVDVARRTLRLPHADVDPCWTTVECRLPAGAPRVVFAFVMNLMPGTLTATVRDADGADDGTDDGGSGGEGGRAVLDVHVISPELDVAGAAVELERRLAAALPGPGHRDAS</sequence>
<dbReference type="Proteomes" id="UP001157161">
    <property type="component" value="Unassembled WGS sequence"/>
</dbReference>
<feature type="transmembrane region" description="Helical" evidence="2">
    <location>
        <begin position="33"/>
        <end position="52"/>
    </location>
</feature>
<comment type="caution">
    <text evidence="3">The sequence shown here is derived from an EMBL/GenBank/DDBJ whole genome shotgun (WGS) entry which is preliminary data.</text>
</comment>
<dbReference type="Pfam" id="PF01899">
    <property type="entry name" value="MNHE"/>
    <property type="match status" value="1"/>
</dbReference>
<dbReference type="GO" id="GO:0016020">
    <property type="term" value="C:membrane"/>
    <property type="evidence" value="ECO:0007669"/>
    <property type="project" value="InterPro"/>
</dbReference>
<evidence type="ECO:0000256" key="1">
    <source>
        <dbReference type="SAM" id="MobiDB-lite"/>
    </source>
</evidence>
<evidence type="ECO:0000256" key="2">
    <source>
        <dbReference type="SAM" id="Phobius"/>
    </source>
</evidence>
<evidence type="ECO:0000313" key="3">
    <source>
        <dbReference type="EMBL" id="GMA31324.1"/>
    </source>
</evidence>
<proteinExistence type="predicted"/>
<dbReference type="EMBL" id="BSUM01000001">
    <property type="protein sequence ID" value="GMA31324.1"/>
    <property type="molecule type" value="Genomic_DNA"/>
</dbReference>
<evidence type="ECO:0000313" key="4">
    <source>
        <dbReference type="Proteomes" id="UP001157161"/>
    </source>
</evidence>